<dbReference type="AlphaFoldDB" id="A0A3N0ANJ6"/>
<proteinExistence type="predicted"/>
<evidence type="ECO:0000313" key="1">
    <source>
        <dbReference type="EMBL" id="RNL36071.1"/>
    </source>
</evidence>
<gene>
    <name evidence="1" type="ORF">DMP10_11425</name>
</gene>
<dbReference type="Proteomes" id="UP000278327">
    <property type="component" value="Unassembled WGS sequence"/>
</dbReference>
<evidence type="ECO:0000313" key="2">
    <source>
        <dbReference type="Proteomes" id="UP000278327"/>
    </source>
</evidence>
<keyword evidence="2" id="KW-1185">Reference proteome</keyword>
<accession>A0A3N0ANJ6</accession>
<name>A0A3N0ANJ6_9ACTN</name>
<sequence>MAEVCKQLYDGVQRTPLMRVEEACCWIADDYPRKWLRLVNLCEQAKADGLPRIRRGDLFILAQQQGMAITECMEFRFDNNLWSVLSRYLLMFRPELATVIFPNSAEIDRHGIDFENVWHDNVARNTFFPVKCWQDAVGLYRGEAA</sequence>
<protein>
    <submittedName>
        <fullName evidence="1">Uncharacterized protein</fullName>
    </submittedName>
</protein>
<comment type="caution">
    <text evidence="1">The sequence shown here is derived from an EMBL/GenBank/DDBJ whole genome shotgun (WGS) entry which is preliminary data.</text>
</comment>
<reference evidence="1 2" key="1">
    <citation type="journal article" date="2019" name="Microbiol. Resour. Announc.">
        <title>Draft Genome Sequences of Type Strains of Gordonibacter faecihominis, Paraeggerthella hongkongensis, Parvibacter caecicola,Slackia equolifaciens, Slackia faecicanis, and Slackia isoflavoniconvertens.</title>
        <authorList>
            <person name="Danylec N."/>
            <person name="Stoll D.A."/>
            <person name="Dotsch A."/>
            <person name="Huch M."/>
        </authorList>
    </citation>
    <scope>NUCLEOTIDE SEQUENCE [LARGE SCALE GENOMIC DNA]</scope>
    <source>
        <strain evidence="1 2">DSM 18785</strain>
    </source>
</reference>
<dbReference type="EMBL" id="QICA01000025">
    <property type="protein sequence ID" value="RNL36071.1"/>
    <property type="molecule type" value="Genomic_DNA"/>
</dbReference>
<organism evidence="1 2">
    <name type="scientific">Adlercreutzia equolifaciens subsp. celatus DSM 18785</name>
    <dbReference type="NCBI Taxonomy" id="1121021"/>
    <lineage>
        <taxon>Bacteria</taxon>
        <taxon>Bacillati</taxon>
        <taxon>Actinomycetota</taxon>
        <taxon>Coriobacteriia</taxon>
        <taxon>Eggerthellales</taxon>
        <taxon>Eggerthellaceae</taxon>
        <taxon>Adlercreutzia</taxon>
    </lineage>
</organism>
<dbReference type="RefSeq" id="WP_117284147.1">
    <property type="nucleotide sequence ID" value="NZ_JAMTCE010000022.1"/>
</dbReference>